<evidence type="ECO:0000313" key="1">
    <source>
        <dbReference type="EMBL" id="CAG8563005.1"/>
    </source>
</evidence>
<protein>
    <submittedName>
        <fullName evidence="1">9777_t:CDS:1</fullName>
    </submittedName>
</protein>
<sequence length="54" mass="6330">SLIPSSLHKPIKPEDLRNSIKEMLFASINFIRSLRKLPWLNERETLTRVLQENG</sequence>
<dbReference type="EMBL" id="CAJVQB010002127">
    <property type="protein sequence ID" value="CAG8563005.1"/>
    <property type="molecule type" value="Genomic_DNA"/>
</dbReference>
<dbReference type="Proteomes" id="UP000789901">
    <property type="component" value="Unassembled WGS sequence"/>
</dbReference>
<organism evidence="1 2">
    <name type="scientific">Gigaspora margarita</name>
    <dbReference type="NCBI Taxonomy" id="4874"/>
    <lineage>
        <taxon>Eukaryota</taxon>
        <taxon>Fungi</taxon>
        <taxon>Fungi incertae sedis</taxon>
        <taxon>Mucoromycota</taxon>
        <taxon>Glomeromycotina</taxon>
        <taxon>Glomeromycetes</taxon>
        <taxon>Diversisporales</taxon>
        <taxon>Gigasporaceae</taxon>
        <taxon>Gigaspora</taxon>
    </lineage>
</organism>
<accession>A0ABN7UEU8</accession>
<evidence type="ECO:0000313" key="2">
    <source>
        <dbReference type="Proteomes" id="UP000789901"/>
    </source>
</evidence>
<comment type="caution">
    <text evidence="1">The sequence shown here is derived from an EMBL/GenBank/DDBJ whole genome shotgun (WGS) entry which is preliminary data.</text>
</comment>
<feature type="non-terminal residue" evidence="1">
    <location>
        <position position="1"/>
    </location>
</feature>
<keyword evidence="2" id="KW-1185">Reference proteome</keyword>
<gene>
    <name evidence="1" type="ORF">GMARGA_LOCUS5110</name>
</gene>
<proteinExistence type="predicted"/>
<reference evidence="1 2" key="1">
    <citation type="submission" date="2021-06" db="EMBL/GenBank/DDBJ databases">
        <authorList>
            <person name="Kallberg Y."/>
            <person name="Tangrot J."/>
            <person name="Rosling A."/>
        </authorList>
    </citation>
    <scope>NUCLEOTIDE SEQUENCE [LARGE SCALE GENOMIC DNA]</scope>
    <source>
        <strain evidence="1 2">120-4 pot B 10/14</strain>
    </source>
</reference>
<name>A0ABN7UEU8_GIGMA</name>